<reference evidence="3 4" key="1">
    <citation type="submission" date="2018-11" db="EMBL/GenBank/DDBJ databases">
        <title>Paraburkholderia sp. DHOA04, isolated from soil.</title>
        <authorList>
            <person name="Gao Z.-H."/>
            <person name="Qiu L.-H."/>
            <person name="Fu J.-C."/>
        </authorList>
    </citation>
    <scope>NUCLEOTIDE SEQUENCE [LARGE SCALE GENOMIC DNA]</scope>
    <source>
        <strain evidence="3 4">DHOA04</strain>
    </source>
</reference>
<evidence type="ECO:0000313" key="4">
    <source>
        <dbReference type="Proteomes" id="UP000272778"/>
    </source>
</evidence>
<protein>
    <submittedName>
        <fullName evidence="3">HlyD family efflux transporter periplasmic adaptor subunit</fullName>
    </submittedName>
</protein>
<keyword evidence="2" id="KW-0472">Membrane</keyword>
<dbReference type="InterPro" id="IPR050739">
    <property type="entry name" value="MFP"/>
</dbReference>
<dbReference type="RefSeq" id="WP_124153790.1">
    <property type="nucleotide sequence ID" value="NZ_RQIS01000027.1"/>
</dbReference>
<evidence type="ECO:0000256" key="1">
    <source>
        <dbReference type="SAM" id="Coils"/>
    </source>
</evidence>
<dbReference type="OrthoDB" id="9775513at2"/>
<sequence>MEVRSFPEFRDIRGRWIAYGGSALVIVGVLFAFICKIELKQDVDCEIVSSSEVKISGYSGIVSAIYAQPVQKVEAGAPLFALTRDLSLTASGEPRQRFDAALRGEQLRAASTQFESKLADLEAQIAAASSRIDASNAAISAAAVQIGEARQVTGESQSKLDRLNSVSKYITADRIEQASNDVHQGKIALAQAVQRREELIADSKTLGSTLTSLNAQKAQLAAAHERELQDIRLRFEQLRQNITVSAPQAGIVTFSSLVQGRSLDASDVAIVIGKQPSAPLFAVLHISSRQRGFVRTGQTIRIKFDAFPYARFGSYPAHIESISNTTIGSKADEALAVAASDPAAVQAGGYYMAWARLSGDTFYSGREPLRILSGMHGTASIVVEKRTIAEWVFEPLFRMIRG</sequence>
<feature type="coiled-coil region" evidence="1">
    <location>
        <begin position="104"/>
        <end position="138"/>
    </location>
</feature>
<dbReference type="Proteomes" id="UP000272778">
    <property type="component" value="Unassembled WGS sequence"/>
</dbReference>
<dbReference type="AlphaFoldDB" id="A0A3N6NMC6"/>
<keyword evidence="2" id="KW-1133">Transmembrane helix</keyword>
<proteinExistence type="predicted"/>
<feature type="transmembrane region" description="Helical" evidence="2">
    <location>
        <begin position="16"/>
        <end position="34"/>
    </location>
</feature>
<dbReference type="EMBL" id="RQIS01000027">
    <property type="protein sequence ID" value="RQH00573.1"/>
    <property type="molecule type" value="Genomic_DNA"/>
</dbReference>
<evidence type="ECO:0000256" key="2">
    <source>
        <dbReference type="SAM" id="Phobius"/>
    </source>
</evidence>
<keyword evidence="4" id="KW-1185">Reference proteome</keyword>
<keyword evidence="2" id="KW-0812">Transmembrane</keyword>
<comment type="caution">
    <text evidence="3">The sequence shown here is derived from an EMBL/GenBank/DDBJ whole genome shotgun (WGS) entry which is preliminary data.</text>
</comment>
<dbReference type="PANTHER" id="PTHR30386:SF28">
    <property type="entry name" value="EXPORTED PROTEIN"/>
    <property type="match status" value="1"/>
</dbReference>
<accession>A0A3N6NMC6</accession>
<name>A0A3N6NMC6_9BURK</name>
<gene>
    <name evidence="3" type="ORF">D1Y85_25140</name>
</gene>
<evidence type="ECO:0000313" key="3">
    <source>
        <dbReference type="EMBL" id="RQH00573.1"/>
    </source>
</evidence>
<keyword evidence="1" id="KW-0175">Coiled coil</keyword>
<dbReference type="PANTHER" id="PTHR30386">
    <property type="entry name" value="MEMBRANE FUSION SUBUNIT OF EMRAB-TOLC MULTIDRUG EFFLUX PUMP"/>
    <property type="match status" value="1"/>
</dbReference>
<organism evidence="3 4">
    <name type="scientific">Paraburkholderia dinghuensis</name>
    <dbReference type="NCBI Taxonomy" id="2305225"/>
    <lineage>
        <taxon>Bacteria</taxon>
        <taxon>Pseudomonadati</taxon>
        <taxon>Pseudomonadota</taxon>
        <taxon>Betaproteobacteria</taxon>
        <taxon>Burkholderiales</taxon>
        <taxon>Burkholderiaceae</taxon>
        <taxon>Paraburkholderia</taxon>
    </lineage>
</organism>